<reference evidence="2 3" key="1">
    <citation type="submission" date="2021-06" db="EMBL/GenBank/DDBJ databases">
        <title>Genome sequence of Babesia caballi.</title>
        <authorList>
            <person name="Yamagishi J."/>
            <person name="Kidaka T."/>
            <person name="Ochi A."/>
        </authorList>
    </citation>
    <scope>NUCLEOTIDE SEQUENCE [LARGE SCALE GENOMIC DNA]</scope>
    <source>
        <strain evidence="2">USDA-D6B2</strain>
    </source>
</reference>
<gene>
    <name evidence="2" type="ORF">BcabD6B2_40260</name>
</gene>
<evidence type="ECO:0000313" key="3">
    <source>
        <dbReference type="Proteomes" id="UP001497744"/>
    </source>
</evidence>
<sequence>MMTVGPPVEGRRVVGMREASPWAERRSHCNLQSVHASVNLRGSLIRAERKEGSSLLGADVKGQVQKPVGETPLVVVPRNQLDEGVVESNAGLDVEDAGTLVVHKVLGDELVLSPAEDALELALGGSLDGVDNLLVSGGLGELASQVDDTDVGSGDTEGHTSELAVELRNDLADGLGGAGGGGDDVGASAATSPPVLAAARGAVDGQLVCSGGVYGGHQTLDDAELVVHNLGQGSQAVGGAAGVRDDALALVVRGVVDTVDEDGSGVAGRSGDDDQLRAALEVLLRLLAAGEAASALGNDVDVLLAPRNLGRLALEEELNGAGPDLEGVGGHADLLAESAVDGVVLEQVLHVVGGHEGVVDGNHLEVLVGEGRAEHETTNAAEAVDTDLDNHRD</sequence>
<dbReference type="RefSeq" id="XP_067716660.1">
    <property type="nucleotide sequence ID" value="XM_067860559.1"/>
</dbReference>
<evidence type="ECO:0000313" key="2">
    <source>
        <dbReference type="EMBL" id="GIX64591.1"/>
    </source>
</evidence>
<proteinExistence type="predicted"/>
<dbReference type="GeneID" id="94196072"/>
<dbReference type="EMBL" id="BPLF01000003">
    <property type="protein sequence ID" value="GIX64591.1"/>
    <property type="molecule type" value="Genomic_DNA"/>
</dbReference>
<name>A0AAV4LWP1_BABCB</name>
<organism evidence="2 3">
    <name type="scientific">Babesia caballi</name>
    <dbReference type="NCBI Taxonomy" id="5871"/>
    <lineage>
        <taxon>Eukaryota</taxon>
        <taxon>Sar</taxon>
        <taxon>Alveolata</taxon>
        <taxon>Apicomplexa</taxon>
        <taxon>Aconoidasida</taxon>
        <taxon>Piroplasmida</taxon>
        <taxon>Babesiidae</taxon>
        <taxon>Babesia</taxon>
    </lineage>
</organism>
<accession>A0AAV4LWP1</accession>
<dbReference type="AlphaFoldDB" id="A0AAV4LWP1"/>
<protein>
    <submittedName>
        <fullName evidence="2">Glyceraldehyde 3-phosphate dehydrogenase</fullName>
    </submittedName>
</protein>
<dbReference type="Proteomes" id="UP001497744">
    <property type="component" value="Unassembled WGS sequence"/>
</dbReference>
<evidence type="ECO:0000256" key="1">
    <source>
        <dbReference type="SAM" id="MobiDB-lite"/>
    </source>
</evidence>
<comment type="caution">
    <text evidence="2">The sequence shown here is derived from an EMBL/GenBank/DDBJ whole genome shotgun (WGS) entry which is preliminary data.</text>
</comment>
<feature type="region of interest" description="Disordered" evidence="1">
    <location>
        <begin position="372"/>
        <end position="393"/>
    </location>
</feature>
<keyword evidence="3" id="KW-1185">Reference proteome</keyword>